<dbReference type="EMBL" id="AGWJ02000002">
    <property type="protein sequence ID" value="EHO82965.1"/>
    <property type="molecule type" value="Genomic_DNA"/>
</dbReference>
<dbReference type="PANTHER" id="PTHR42893">
    <property type="entry name" value="PROTEIN DETOXIFICATION 44, CHLOROPLASTIC-RELATED"/>
    <property type="match status" value="1"/>
</dbReference>
<feature type="transmembrane region" description="Helical" evidence="6">
    <location>
        <begin position="405"/>
        <end position="423"/>
    </location>
</feature>
<keyword evidence="4 6" id="KW-1133">Transmembrane helix</keyword>
<gene>
    <name evidence="7" type="ORF">HMPREF0402_00995</name>
</gene>
<dbReference type="InterPro" id="IPR002528">
    <property type="entry name" value="MATE_fam"/>
</dbReference>
<dbReference type="GO" id="GO:0042910">
    <property type="term" value="F:xenobiotic transmembrane transporter activity"/>
    <property type="evidence" value="ECO:0007669"/>
    <property type="project" value="InterPro"/>
</dbReference>
<dbReference type="PATRIC" id="fig|457404.5.peg.278"/>
<feature type="transmembrane region" description="Helical" evidence="6">
    <location>
        <begin position="87"/>
        <end position="109"/>
    </location>
</feature>
<accession>H1PRF2</accession>
<dbReference type="AlphaFoldDB" id="H1PRF2"/>
<feature type="transmembrane region" description="Helical" evidence="6">
    <location>
        <begin position="312"/>
        <end position="330"/>
    </location>
</feature>
<evidence type="ECO:0000256" key="1">
    <source>
        <dbReference type="ARBA" id="ARBA00004141"/>
    </source>
</evidence>
<comment type="caution">
    <text evidence="7">The sequence shown here is derived from an EMBL/GenBank/DDBJ whole genome shotgun (WGS) entry which is preliminary data.</text>
</comment>
<proteinExistence type="inferred from homology"/>
<keyword evidence="5 6" id="KW-0472">Membrane</keyword>
<dbReference type="InterPro" id="IPR044644">
    <property type="entry name" value="DinF-like"/>
</dbReference>
<feature type="transmembrane region" description="Helical" evidence="6">
    <location>
        <begin position="165"/>
        <end position="184"/>
    </location>
</feature>
<dbReference type="Pfam" id="PF01554">
    <property type="entry name" value="MatE"/>
    <property type="match status" value="2"/>
</dbReference>
<feature type="transmembrane region" description="Helical" evidence="6">
    <location>
        <begin position="269"/>
        <end position="291"/>
    </location>
</feature>
<dbReference type="GO" id="GO:0005886">
    <property type="term" value="C:plasma membrane"/>
    <property type="evidence" value="ECO:0007669"/>
    <property type="project" value="TreeGrafter"/>
</dbReference>
<keyword evidence="8" id="KW-1185">Reference proteome</keyword>
<dbReference type="BioCyc" id="FSP457404-HMP:GTSQ-997-MONOMER"/>
<evidence type="ECO:0000313" key="7">
    <source>
        <dbReference type="EMBL" id="EHO82965.1"/>
    </source>
</evidence>
<evidence type="ECO:0000313" key="8">
    <source>
        <dbReference type="Proteomes" id="UP000003233"/>
    </source>
</evidence>
<feature type="transmembrane region" description="Helical" evidence="6">
    <location>
        <begin position="45"/>
        <end position="67"/>
    </location>
</feature>
<feature type="transmembrane region" description="Helical" evidence="6">
    <location>
        <begin position="129"/>
        <end position="153"/>
    </location>
</feature>
<dbReference type="NCBIfam" id="TIGR00797">
    <property type="entry name" value="matE"/>
    <property type="match status" value="1"/>
</dbReference>
<dbReference type="GO" id="GO:0015297">
    <property type="term" value="F:antiporter activity"/>
    <property type="evidence" value="ECO:0007669"/>
    <property type="project" value="InterPro"/>
</dbReference>
<dbReference type="RefSeq" id="WP_008696445.1">
    <property type="nucleotide sequence ID" value="NZ_KE161007.1"/>
</dbReference>
<dbReference type="Proteomes" id="UP000003233">
    <property type="component" value="Unassembled WGS sequence"/>
</dbReference>
<feature type="transmembrane region" description="Helical" evidence="6">
    <location>
        <begin position="378"/>
        <end position="399"/>
    </location>
</feature>
<comment type="subcellular location">
    <subcellularLocation>
        <location evidence="1">Membrane</location>
        <topology evidence="1">Multi-pass membrane protein</topology>
    </subcellularLocation>
</comment>
<evidence type="ECO:0000256" key="3">
    <source>
        <dbReference type="ARBA" id="ARBA00022692"/>
    </source>
</evidence>
<evidence type="ECO:0000256" key="4">
    <source>
        <dbReference type="ARBA" id="ARBA00022989"/>
    </source>
</evidence>
<dbReference type="HOGENOM" id="CLU_012893_16_0_0"/>
<feature type="transmembrane region" description="Helical" evidence="6">
    <location>
        <begin position="350"/>
        <end position="371"/>
    </location>
</feature>
<comment type="similarity">
    <text evidence="2">Belongs to the multi antimicrobial extrusion (MATE) (TC 2.A.66.1) family.</text>
</comment>
<evidence type="ECO:0000256" key="2">
    <source>
        <dbReference type="ARBA" id="ARBA00010199"/>
    </source>
</evidence>
<sequence>MKSKIITNKMYLSLMFPFIFSTITQPLLGAVDIAVIGRLANENYISGIAIGALIFNTLYWMFGFLRVSSTGYSAQSTYKTLKENSDIFLRPVFMAVCISIIFLIFQKTIFNTSMKFIAPMEEIQNVSYIYFKILINGAPFVLFNYVVLGWLMGKGDIKGSLVMQIGGNILNIVLDIIFVLIMNYGVEGVAYATLISQVFSTILGLYFIIPYGYFKHIDIRSILNKNEFMNIISLNKNLMVRTFFLLMHNNMIMAASSGLGADILAANSILLQILSLISYAFDGIANTSSVFAGRARGLKDNNMMKDVWKKNLQWGMGFVFLLTIIYISGSKNVILTFTNIEKIVRLSEKYSYWIALYPITAFLGLTYYGIFTGSNMTLPVAQSTFLAFLIFTVSWKFIIPEFGNNGVWASLIIFYFCRGIFLIPQLKKTLV</sequence>
<feature type="transmembrane region" description="Helical" evidence="6">
    <location>
        <begin position="190"/>
        <end position="214"/>
    </location>
</feature>
<keyword evidence="3 6" id="KW-0812">Transmembrane</keyword>
<protein>
    <submittedName>
        <fullName evidence="7">MATE efflux family protein</fullName>
    </submittedName>
</protein>
<evidence type="ECO:0000256" key="6">
    <source>
        <dbReference type="SAM" id="Phobius"/>
    </source>
</evidence>
<evidence type="ECO:0000256" key="5">
    <source>
        <dbReference type="ARBA" id="ARBA00023136"/>
    </source>
</evidence>
<dbReference type="PANTHER" id="PTHR42893:SF46">
    <property type="entry name" value="PROTEIN DETOXIFICATION 44, CHLOROPLASTIC"/>
    <property type="match status" value="1"/>
</dbReference>
<name>H1PRF2_9FUSO</name>
<reference evidence="7 8" key="1">
    <citation type="submission" date="2012-07" db="EMBL/GenBank/DDBJ databases">
        <title>The Genome Sequence of Fusobacterium ulcerans 12_1B.</title>
        <authorList>
            <consortium name="The Broad Institute Genome Sequencing Platform"/>
            <person name="Earl A."/>
            <person name="Ward D."/>
            <person name="Feldgarden M."/>
            <person name="Gevers D."/>
            <person name="Strauss J."/>
            <person name="Ambrose C.E."/>
            <person name="Allen-Vercoe E."/>
            <person name="Walker B."/>
            <person name="Young S.K."/>
            <person name="Zeng Q."/>
            <person name="Gargeya S."/>
            <person name="Fitzgerald M."/>
            <person name="Haas B."/>
            <person name="Abouelleil A."/>
            <person name="Alvarado L."/>
            <person name="Arachchi H.M."/>
            <person name="Berlin A.M."/>
            <person name="Chapman S.B."/>
            <person name="Goldberg J."/>
            <person name="Griggs A."/>
            <person name="Gujja S."/>
            <person name="Hansen M."/>
            <person name="Howarth C."/>
            <person name="Imamovic A."/>
            <person name="Larimer J."/>
            <person name="McCowen C."/>
            <person name="Montmayeur A."/>
            <person name="Murphy C."/>
            <person name="Neiman D."/>
            <person name="Pearson M."/>
            <person name="Priest M."/>
            <person name="Roberts A."/>
            <person name="Saif S."/>
            <person name="Shea T."/>
            <person name="Sisk P."/>
            <person name="Sykes S."/>
            <person name="Wortman J."/>
            <person name="Nusbaum C."/>
            <person name="Birren B."/>
        </authorList>
    </citation>
    <scope>NUCLEOTIDE SEQUENCE [LARGE SCALE GENOMIC DNA]</scope>
    <source>
        <strain evidence="7 8">12_1B</strain>
    </source>
</reference>
<dbReference type="CDD" id="cd13136">
    <property type="entry name" value="MATE_DinF_like"/>
    <property type="match status" value="1"/>
</dbReference>
<organism evidence="7 8">
    <name type="scientific">Fusobacterium ulcerans 12-1B</name>
    <dbReference type="NCBI Taxonomy" id="457404"/>
    <lineage>
        <taxon>Bacteria</taxon>
        <taxon>Fusobacteriati</taxon>
        <taxon>Fusobacteriota</taxon>
        <taxon>Fusobacteriia</taxon>
        <taxon>Fusobacteriales</taxon>
        <taxon>Fusobacteriaceae</taxon>
        <taxon>Fusobacterium</taxon>
    </lineage>
</organism>